<dbReference type="Proteomes" id="UP001156856">
    <property type="component" value="Unassembled WGS sequence"/>
</dbReference>
<dbReference type="EMBL" id="BSPK01000117">
    <property type="protein sequence ID" value="GLS67790.1"/>
    <property type="molecule type" value="Genomic_DNA"/>
</dbReference>
<accession>A0ABQ6DUN5</accession>
<feature type="transmembrane region" description="Helical" evidence="1">
    <location>
        <begin position="6"/>
        <end position="28"/>
    </location>
</feature>
<comment type="caution">
    <text evidence="2">The sequence shown here is derived from an EMBL/GenBank/DDBJ whole genome shotgun (WGS) entry which is preliminary data.</text>
</comment>
<evidence type="ECO:0000313" key="2">
    <source>
        <dbReference type="EMBL" id="GLS67790.1"/>
    </source>
</evidence>
<proteinExistence type="predicted"/>
<organism evidence="2 3">
    <name type="scientific">Methylobacterium oxalidis</name>
    <dbReference type="NCBI Taxonomy" id="944322"/>
    <lineage>
        <taxon>Bacteria</taxon>
        <taxon>Pseudomonadati</taxon>
        <taxon>Pseudomonadota</taxon>
        <taxon>Alphaproteobacteria</taxon>
        <taxon>Hyphomicrobiales</taxon>
        <taxon>Methylobacteriaceae</taxon>
        <taxon>Methylobacterium</taxon>
    </lineage>
</organism>
<reference evidence="3" key="1">
    <citation type="journal article" date="2019" name="Int. J. Syst. Evol. Microbiol.">
        <title>The Global Catalogue of Microorganisms (GCM) 10K type strain sequencing project: providing services to taxonomists for standard genome sequencing and annotation.</title>
        <authorList>
            <consortium name="The Broad Institute Genomics Platform"/>
            <consortium name="The Broad Institute Genome Sequencing Center for Infectious Disease"/>
            <person name="Wu L."/>
            <person name="Ma J."/>
        </authorList>
    </citation>
    <scope>NUCLEOTIDE SEQUENCE [LARGE SCALE GENOMIC DNA]</scope>
    <source>
        <strain evidence="3">NBRC 107715</strain>
    </source>
</reference>
<keyword evidence="1" id="KW-0472">Membrane</keyword>
<evidence type="ECO:0000256" key="1">
    <source>
        <dbReference type="SAM" id="Phobius"/>
    </source>
</evidence>
<keyword evidence="1" id="KW-0812">Transmembrane</keyword>
<sequence>MDTMIVLLNALWPGLAGALGLGLCAGWLGGWPRGLATGLGLLTAASLLGAVALAGLVPGRAGFWTESAAMMLWCYLGGCALGAGAGRMRASASPARG</sequence>
<gene>
    <name evidence="2" type="ORF">GCM10007888_61750</name>
</gene>
<feature type="transmembrane region" description="Helical" evidence="1">
    <location>
        <begin position="35"/>
        <end position="56"/>
    </location>
</feature>
<keyword evidence="1" id="KW-1133">Transmembrane helix</keyword>
<protein>
    <submittedName>
        <fullName evidence="2">Uncharacterized protein</fullName>
    </submittedName>
</protein>
<dbReference type="RefSeq" id="WP_306424531.1">
    <property type="nucleotide sequence ID" value="NZ_BJZU01000004.1"/>
</dbReference>
<feature type="transmembrane region" description="Helical" evidence="1">
    <location>
        <begin position="68"/>
        <end position="86"/>
    </location>
</feature>
<keyword evidence="3" id="KW-1185">Reference proteome</keyword>
<name>A0ABQ6DUN5_9HYPH</name>
<evidence type="ECO:0000313" key="3">
    <source>
        <dbReference type="Proteomes" id="UP001156856"/>
    </source>
</evidence>